<name>A0ACC5RAF9_9HYPH</name>
<accession>A0ACC5RAF9</accession>
<keyword evidence="1" id="KW-0966">Cell projection</keyword>
<dbReference type="Proteomes" id="UP000616151">
    <property type="component" value="Unassembled WGS sequence"/>
</dbReference>
<keyword evidence="2" id="KW-1185">Reference proteome</keyword>
<keyword evidence="1" id="KW-0282">Flagellum</keyword>
<reference evidence="1" key="1">
    <citation type="submission" date="2021-01" db="EMBL/GenBank/DDBJ databases">
        <authorList>
            <person name="Sun Q."/>
        </authorList>
    </citation>
    <scope>NUCLEOTIDE SEQUENCE</scope>
    <source>
        <strain evidence="1">YIM B02566</strain>
    </source>
</reference>
<evidence type="ECO:0000313" key="1">
    <source>
        <dbReference type="EMBL" id="MBK1869638.1"/>
    </source>
</evidence>
<sequence>MAYMEHAERLWGSVLGLGARRLMALAVIGISVLAFVGLAAYFLSRPSNEVLYTGLDAQDVTRVGAALTEAGIPFDVNAEGTAVMVRYGQTAKARMLLAEKGLPRSETAGYELFDNMGSLGLTSFMQEVTRVRVLEGEIARTIQSMKDIKAARVHIVMPDGGSFRRAQQPPSASVVIRTDTSDEFGSAQAIRHLVAAAVPGLSVDQVTVLNTSGVLLASGGDMASAAPGKLAGLEKSVSQEIQDNISKTLVPYLGLANFQVSVAARLNTDKKQTSETIFDPESRAERSIRTVKETGTTQNSSGKSSVSVSQNLPDGQRDTPGSDNSTQESERREELTNFEMNSKTISTVSDGYRIENLSVAVVVNRDRIVELLGKDAKPEDIQAQTQEIQQLVASAAGLDDGRGDKVKVTAVQFFQNGAAMEPVMGDGLMDQLLRQSGTLINAVTVLLVAALLIWFGLKPALRTIMQPQALPQSMPGLLPGATSASHEGSLGILNADEPNLIEDVTSRMRRTPQKRLEQMVEYDDEQAAAILKQWIMEAKHA</sequence>
<dbReference type="EMBL" id="JAENHL010000008">
    <property type="protein sequence ID" value="MBK1869638.1"/>
    <property type="molecule type" value="Genomic_DNA"/>
</dbReference>
<proteinExistence type="predicted"/>
<organism evidence="1 2">
    <name type="scientific">Taklimakanibacter albus</name>
    <dbReference type="NCBI Taxonomy" id="2800327"/>
    <lineage>
        <taxon>Bacteria</taxon>
        <taxon>Pseudomonadati</taxon>
        <taxon>Pseudomonadota</taxon>
        <taxon>Alphaproteobacteria</taxon>
        <taxon>Hyphomicrobiales</taxon>
        <taxon>Aestuariivirgaceae</taxon>
        <taxon>Taklimakanibacter</taxon>
    </lineage>
</organism>
<gene>
    <name evidence="1" type="primary">fliF</name>
    <name evidence="1" type="ORF">JHL16_24975</name>
</gene>
<keyword evidence="1" id="KW-0969">Cilium</keyword>
<comment type="caution">
    <text evidence="1">The sequence shown here is derived from an EMBL/GenBank/DDBJ whole genome shotgun (WGS) entry which is preliminary data.</text>
</comment>
<evidence type="ECO:0000313" key="2">
    <source>
        <dbReference type="Proteomes" id="UP000616151"/>
    </source>
</evidence>
<protein>
    <submittedName>
        <fullName evidence="1">Flagellar M-ring protein FliF</fullName>
    </submittedName>
</protein>